<organism evidence="13 14">
    <name type="scientific">Clostridium chauvoei JF4335</name>
    <dbReference type="NCBI Taxonomy" id="1351755"/>
    <lineage>
        <taxon>Bacteria</taxon>
        <taxon>Bacillati</taxon>
        <taxon>Bacillota</taxon>
        <taxon>Clostridia</taxon>
        <taxon>Eubacteriales</taxon>
        <taxon>Clostridiaceae</taxon>
        <taxon>Clostridium</taxon>
    </lineage>
</organism>
<keyword evidence="7" id="KW-0067">ATP-binding</keyword>
<dbReference type="GO" id="GO:0000155">
    <property type="term" value="F:phosphorelay sensor kinase activity"/>
    <property type="evidence" value="ECO:0007669"/>
    <property type="project" value="InterPro"/>
</dbReference>
<dbReference type="InterPro" id="IPR004358">
    <property type="entry name" value="Sig_transdc_His_kin-like_C"/>
</dbReference>
<dbReference type="SMART" id="SM00091">
    <property type="entry name" value="PAS"/>
    <property type="match status" value="1"/>
</dbReference>
<dbReference type="InterPro" id="IPR035965">
    <property type="entry name" value="PAS-like_dom_sf"/>
</dbReference>
<evidence type="ECO:0000256" key="10">
    <source>
        <dbReference type="SAM" id="Phobius"/>
    </source>
</evidence>
<name>A0A1U6JGS9_9CLOT</name>
<dbReference type="EC" id="2.7.13.3" evidence="2"/>
<dbReference type="PRINTS" id="PR00344">
    <property type="entry name" value="BCTRLSENSOR"/>
</dbReference>
<feature type="transmembrane region" description="Helical" evidence="10">
    <location>
        <begin position="179"/>
        <end position="203"/>
    </location>
</feature>
<feature type="domain" description="Histidine kinase" evidence="11">
    <location>
        <begin position="416"/>
        <end position="639"/>
    </location>
</feature>
<dbReference type="InterPro" id="IPR036097">
    <property type="entry name" value="HisK_dim/P_sf"/>
</dbReference>
<dbReference type="PANTHER" id="PTHR43547:SF2">
    <property type="entry name" value="HYBRID SIGNAL TRANSDUCTION HISTIDINE KINASE C"/>
    <property type="match status" value="1"/>
</dbReference>
<evidence type="ECO:0000256" key="3">
    <source>
        <dbReference type="ARBA" id="ARBA00022553"/>
    </source>
</evidence>
<protein>
    <recommendedName>
        <fullName evidence="2">histidine kinase</fullName>
        <ecNumber evidence="2">2.7.13.3</ecNumber>
    </recommendedName>
</protein>
<dbReference type="SUPFAM" id="SSF55874">
    <property type="entry name" value="ATPase domain of HSP90 chaperone/DNA topoisomerase II/histidine kinase"/>
    <property type="match status" value="1"/>
</dbReference>
<evidence type="ECO:0000259" key="12">
    <source>
        <dbReference type="PROSITE" id="PS50112"/>
    </source>
</evidence>
<dbReference type="SUPFAM" id="SSF47384">
    <property type="entry name" value="Homodimeric domain of signal transducing histidine kinase"/>
    <property type="match status" value="1"/>
</dbReference>
<dbReference type="STRING" id="1351755.CCH01_16870"/>
<proteinExistence type="predicted"/>
<dbReference type="FunFam" id="3.30.565.10:FF:000037">
    <property type="entry name" value="Hybrid sensor histidine kinase/response regulator"/>
    <property type="match status" value="1"/>
</dbReference>
<feature type="domain" description="PAS" evidence="12">
    <location>
        <begin position="282"/>
        <end position="326"/>
    </location>
</feature>
<evidence type="ECO:0000313" key="14">
    <source>
        <dbReference type="Proteomes" id="UP000190476"/>
    </source>
</evidence>
<dbReference type="GO" id="GO:0005524">
    <property type="term" value="F:ATP binding"/>
    <property type="evidence" value="ECO:0007669"/>
    <property type="project" value="UniProtKB-KW"/>
</dbReference>
<dbReference type="SMART" id="SM00388">
    <property type="entry name" value="HisKA"/>
    <property type="match status" value="1"/>
</dbReference>
<evidence type="ECO:0000259" key="11">
    <source>
        <dbReference type="PROSITE" id="PS50109"/>
    </source>
</evidence>
<dbReference type="CDD" id="cd00082">
    <property type="entry name" value="HisKA"/>
    <property type="match status" value="1"/>
</dbReference>
<dbReference type="PANTHER" id="PTHR43547">
    <property type="entry name" value="TWO-COMPONENT HISTIDINE KINASE"/>
    <property type="match status" value="1"/>
</dbReference>
<dbReference type="Gene3D" id="1.10.287.130">
    <property type="match status" value="1"/>
</dbReference>
<feature type="transmembrane region" description="Helical" evidence="10">
    <location>
        <begin position="119"/>
        <end position="140"/>
    </location>
</feature>
<feature type="transmembrane region" description="Helical" evidence="10">
    <location>
        <begin position="26"/>
        <end position="50"/>
    </location>
</feature>
<accession>A0A1U6JGS9</accession>
<feature type="transmembrane region" description="Helical" evidence="10">
    <location>
        <begin position="249"/>
        <end position="266"/>
    </location>
</feature>
<dbReference type="InterPro" id="IPR000014">
    <property type="entry name" value="PAS"/>
</dbReference>
<dbReference type="NCBIfam" id="TIGR00229">
    <property type="entry name" value="sensory_box"/>
    <property type="match status" value="1"/>
</dbReference>
<feature type="transmembrane region" description="Helical" evidence="10">
    <location>
        <begin position="212"/>
        <end position="229"/>
    </location>
</feature>
<dbReference type="Gene3D" id="3.30.565.10">
    <property type="entry name" value="Histidine kinase-like ATPase, C-terminal domain"/>
    <property type="match status" value="1"/>
</dbReference>
<keyword evidence="10" id="KW-1133">Transmembrane helix</keyword>
<evidence type="ECO:0000256" key="1">
    <source>
        <dbReference type="ARBA" id="ARBA00000085"/>
    </source>
</evidence>
<keyword evidence="5" id="KW-0547">Nucleotide-binding</keyword>
<dbReference type="Pfam" id="PF00512">
    <property type="entry name" value="HisKA"/>
    <property type="match status" value="1"/>
</dbReference>
<dbReference type="Gene3D" id="3.30.450.20">
    <property type="entry name" value="PAS domain"/>
    <property type="match status" value="1"/>
</dbReference>
<dbReference type="Proteomes" id="UP000190476">
    <property type="component" value="Chromosome I"/>
</dbReference>
<comment type="catalytic activity">
    <reaction evidence="1">
        <text>ATP + protein L-histidine = ADP + protein N-phospho-L-histidine.</text>
        <dbReference type="EC" id="2.7.13.3"/>
    </reaction>
</comment>
<keyword evidence="9" id="KW-0175">Coiled coil</keyword>
<evidence type="ECO:0000256" key="8">
    <source>
        <dbReference type="ARBA" id="ARBA00023012"/>
    </source>
</evidence>
<dbReference type="AlphaFoldDB" id="A0A1U6JGS9"/>
<keyword evidence="6 13" id="KW-0418">Kinase</keyword>
<keyword evidence="4" id="KW-0808">Transferase</keyword>
<dbReference type="EMBL" id="LT799839">
    <property type="protein sequence ID" value="SLK19495.1"/>
    <property type="molecule type" value="Genomic_DNA"/>
</dbReference>
<keyword evidence="10" id="KW-0812">Transmembrane</keyword>
<dbReference type="Pfam" id="PF02518">
    <property type="entry name" value="HATPase_c"/>
    <property type="match status" value="1"/>
</dbReference>
<evidence type="ECO:0000256" key="5">
    <source>
        <dbReference type="ARBA" id="ARBA00022741"/>
    </source>
</evidence>
<evidence type="ECO:0000256" key="6">
    <source>
        <dbReference type="ARBA" id="ARBA00022777"/>
    </source>
</evidence>
<evidence type="ECO:0000256" key="7">
    <source>
        <dbReference type="ARBA" id="ARBA00022840"/>
    </source>
</evidence>
<evidence type="ECO:0000256" key="2">
    <source>
        <dbReference type="ARBA" id="ARBA00012438"/>
    </source>
</evidence>
<reference evidence="14" key="1">
    <citation type="submission" date="2017-03" db="EMBL/GenBank/DDBJ databases">
        <authorList>
            <person name="Falquet L."/>
            <person name="Falquet L."/>
        </authorList>
    </citation>
    <scope>NUCLEOTIDE SEQUENCE [LARGE SCALE GENOMIC DNA]</scope>
</reference>
<dbReference type="InterPro" id="IPR003594">
    <property type="entry name" value="HATPase_dom"/>
</dbReference>
<keyword evidence="3" id="KW-0597">Phosphoprotein</keyword>
<keyword evidence="14" id="KW-1185">Reference proteome</keyword>
<dbReference type="PROSITE" id="PS50109">
    <property type="entry name" value="HIS_KIN"/>
    <property type="match status" value="1"/>
</dbReference>
<dbReference type="PROSITE" id="PS50112">
    <property type="entry name" value="PAS"/>
    <property type="match status" value="1"/>
</dbReference>
<evidence type="ECO:0000256" key="4">
    <source>
        <dbReference type="ARBA" id="ARBA00022679"/>
    </source>
</evidence>
<feature type="transmembrane region" description="Helical" evidence="10">
    <location>
        <begin position="62"/>
        <end position="80"/>
    </location>
</feature>
<keyword evidence="8" id="KW-0902">Two-component regulatory system</keyword>
<dbReference type="InterPro" id="IPR003661">
    <property type="entry name" value="HisK_dim/P_dom"/>
</dbReference>
<keyword evidence="10" id="KW-0472">Membrane</keyword>
<dbReference type="InterPro" id="IPR005467">
    <property type="entry name" value="His_kinase_dom"/>
</dbReference>
<evidence type="ECO:0000256" key="9">
    <source>
        <dbReference type="SAM" id="Coils"/>
    </source>
</evidence>
<dbReference type="InterPro" id="IPR036890">
    <property type="entry name" value="HATPase_C_sf"/>
</dbReference>
<evidence type="ECO:0000313" key="13">
    <source>
        <dbReference type="EMBL" id="SLK19495.1"/>
    </source>
</evidence>
<feature type="transmembrane region" description="Helical" evidence="10">
    <location>
        <begin position="87"/>
        <end position="107"/>
    </location>
</feature>
<dbReference type="SMART" id="SM00387">
    <property type="entry name" value="HATPase_c"/>
    <property type="match status" value="1"/>
</dbReference>
<sequence>MKWVTGMIGRFYNEPRSDINRKLIKSMLVGTTIFLIITVIDILFIDLLPISNLGASVSINSMNYVLGIISVACCAVYYYMYKSNEFFILNLSYISIAIEYMFVNIILNNSILKEVFTLRLIMLPFLFRAILLTLAILNNSKVVKGLLKRKDISVIITIIVTISSIILEMIMYSKIESNYIYNILLVINDLIVVYYYILLVLLAKRCLEKNQFIYTIIITSLSIFNMRRVYIFESIGLNNKDIFSYRRGLAFIGFTILLIGLFIEIIRKIKENEKLTKELKNNEKMLLTITENIKDLIITEDYEGNITYVNNAVVANLGYTKEELSGVKFESLIQSEKNIIDSKKEDIEFKEQEWKTKLNGLLTVESIVSNIIEEKDGLCRIIVARDCSFRDKLEKLEKKCDELKEVENIRSQFFANLSHEFKTPINIIYSCIQMLDTYKNFQDKMLADTYRKYDKTIKQNCFRMLRLINNLVDITKIDSGFIKIKLTNYDIVSLVENITLSTIPYAKSKNISLVFDTLIEELEIKCSPEYIERIILNLLSNAVKFTNDGGNILVFIDSDEEWVTIKIKDDGIGIPTELREIIFERFMQIDKSFQRAKEGSGIGLALVKSLVELQDGKIYLNSDNITGGSEFMIKLPNEKIDLEEIKRENFEKNSSKFLVDTVSIEFSDIYEIL</sequence>
<dbReference type="CDD" id="cd00130">
    <property type="entry name" value="PAS"/>
    <property type="match status" value="1"/>
</dbReference>
<feature type="coiled-coil region" evidence="9">
    <location>
        <begin position="265"/>
        <end position="292"/>
    </location>
</feature>
<dbReference type="OrthoDB" id="9813394at2"/>
<gene>
    <name evidence="13" type="ORF">CCH01_16870</name>
</gene>
<dbReference type="SUPFAM" id="SSF55785">
    <property type="entry name" value="PYP-like sensor domain (PAS domain)"/>
    <property type="match status" value="1"/>
</dbReference>
<feature type="transmembrane region" description="Helical" evidence="10">
    <location>
        <begin position="152"/>
        <end position="173"/>
    </location>
</feature>